<name>A0A1L7U4R8_FUSMA</name>
<evidence type="ECO:0000313" key="2">
    <source>
        <dbReference type="Proteomes" id="UP000184255"/>
    </source>
</evidence>
<dbReference type="VEuPathDB" id="FungiDB:FMAN_00180"/>
<comment type="caution">
    <text evidence="1">The sequence shown here is derived from an EMBL/GenBank/DDBJ whole genome shotgun (WGS) entry which is preliminary data.</text>
</comment>
<reference evidence="2" key="1">
    <citation type="journal article" date="2016" name="Genome Biol. Evol.">
        <title>Comparative 'omics' of the Fusarium fujikuroi species complex highlights differences in genetic potential and metabolite synthesis.</title>
        <authorList>
            <person name="Niehaus E.-M."/>
            <person name="Muensterkoetter M."/>
            <person name="Proctor R.H."/>
            <person name="Brown D.W."/>
            <person name="Sharon A."/>
            <person name="Idan Y."/>
            <person name="Oren-Young L."/>
            <person name="Sieber C.M."/>
            <person name="Novak O."/>
            <person name="Pencik A."/>
            <person name="Tarkowska D."/>
            <person name="Hromadova K."/>
            <person name="Freeman S."/>
            <person name="Maymon M."/>
            <person name="Elazar M."/>
            <person name="Youssef S.A."/>
            <person name="El-Shabrawy E.S.M."/>
            <person name="Shalaby A.B.A."/>
            <person name="Houterman P."/>
            <person name="Brock N.L."/>
            <person name="Burkhardt I."/>
            <person name="Tsavkelova E.A."/>
            <person name="Dickschat J.S."/>
            <person name="Galuszka P."/>
            <person name="Gueldener U."/>
            <person name="Tudzynski B."/>
        </authorList>
    </citation>
    <scope>NUCLEOTIDE SEQUENCE [LARGE SCALE GENOMIC DNA]</scope>
    <source>
        <strain evidence="2">MRC7560</strain>
    </source>
</reference>
<dbReference type="RefSeq" id="XP_041687723.1">
    <property type="nucleotide sequence ID" value="XM_041821998.1"/>
</dbReference>
<evidence type="ECO:0008006" key="3">
    <source>
        <dbReference type="Google" id="ProtNLM"/>
    </source>
</evidence>
<dbReference type="AlphaFoldDB" id="A0A1L7U4R8"/>
<dbReference type="Proteomes" id="UP000184255">
    <property type="component" value="Unassembled WGS sequence"/>
</dbReference>
<proteinExistence type="predicted"/>
<organism evidence="1 2">
    <name type="scientific">Fusarium mangiferae</name>
    <name type="common">Mango malformation disease fungus</name>
    <dbReference type="NCBI Taxonomy" id="192010"/>
    <lineage>
        <taxon>Eukaryota</taxon>
        <taxon>Fungi</taxon>
        <taxon>Dikarya</taxon>
        <taxon>Ascomycota</taxon>
        <taxon>Pezizomycotina</taxon>
        <taxon>Sordariomycetes</taxon>
        <taxon>Hypocreomycetidae</taxon>
        <taxon>Hypocreales</taxon>
        <taxon>Nectriaceae</taxon>
        <taxon>Fusarium</taxon>
        <taxon>Fusarium fujikuroi species complex</taxon>
    </lineage>
</organism>
<sequence length="359" mass="40963">MPSLISMPLEIIREIGSHLNYQDLKNSSLTCKAVEPGMQMQLFRYMSFIGTRTQITEVLMRFLASVHQTRTNGMSRACRYLRIEVLPQDADPFNECKDLLPALLISAKKHLPRVKHLSLTLDGLSRGEVTSLNRMVREVPTWDAVTVLRSDLRAAVLSFLLRYVLVNVRTIDVVPSTARHELASIKENCPDIRKLRVNFKTPFPDFLKHLRGGLRVKINQLDNLEQLVVQEKGPAERWPIGGISRPVDIPLRLTLIADQLGGLSSLRRLSLEFHPRIMTWILPTRRLIPGDHLRTDLDTFLMRAIVAMAARLTQVEEICLVERSTEFNGVNMIHRGVRDPNGVMVVTIEAPSDERDWYH</sequence>
<gene>
    <name evidence="1" type="ORF">FMAN_00180</name>
</gene>
<dbReference type="EMBL" id="FCQH01000013">
    <property type="protein sequence ID" value="CVL02677.1"/>
    <property type="molecule type" value="Genomic_DNA"/>
</dbReference>
<dbReference type="GeneID" id="65079453"/>
<protein>
    <recommendedName>
        <fullName evidence="3">F-box domain-containing protein</fullName>
    </recommendedName>
</protein>
<keyword evidence="2" id="KW-1185">Reference proteome</keyword>
<accession>A0A1L7U4R8</accession>
<evidence type="ECO:0000313" key="1">
    <source>
        <dbReference type="EMBL" id="CVL02677.1"/>
    </source>
</evidence>